<name>H3GMR1_PHYRM</name>
<dbReference type="PROSITE" id="PS00108">
    <property type="entry name" value="PROTEIN_KINASE_ST"/>
    <property type="match status" value="1"/>
</dbReference>
<dbReference type="VEuPathDB" id="FungiDB:KRP23_14201"/>
<accession>H3GMR1</accession>
<dbReference type="HOGENOM" id="CLU_000288_63_45_1"/>
<dbReference type="Gene3D" id="1.10.510.10">
    <property type="entry name" value="Transferase(Phosphotransferase) domain 1"/>
    <property type="match status" value="1"/>
</dbReference>
<keyword evidence="1" id="KW-0812">Transmembrane</keyword>
<dbReference type="InterPro" id="IPR000719">
    <property type="entry name" value="Prot_kinase_dom"/>
</dbReference>
<dbReference type="PANTHER" id="PTHR44329">
    <property type="entry name" value="SERINE/THREONINE-PROTEIN KINASE TNNI3K-RELATED"/>
    <property type="match status" value="1"/>
</dbReference>
<dbReference type="Gene3D" id="3.30.200.20">
    <property type="entry name" value="Phosphorylase Kinase, domain 1"/>
    <property type="match status" value="1"/>
</dbReference>
<evidence type="ECO:0000256" key="2">
    <source>
        <dbReference type="SAM" id="SignalP"/>
    </source>
</evidence>
<dbReference type="EMBL" id="DS566023">
    <property type="status" value="NOT_ANNOTATED_CDS"/>
    <property type="molecule type" value="Genomic_DNA"/>
</dbReference>
<dbReference type="eggNOG" id="KOG0192">
    <property type="taxonomic scope" value="Eukaryota"/>
</dbReference>
<reference evidence="4" key="2">
    <citation type="submission" date="2015-06" db="UniProtKB">
        <authorList>
            <consortium name="EnsemblProtists"/>
        </authorList>
    </citation>
    <scope>IDENTIFICATION</scope>
    <source>
        <strain evidence="4">Pr102</strain>
    </source>
</reference>
<dbReference type="Pfam" id="PF00069">
    <property type="entry name" value="Pkinase"/>
    <property type="match status" value="1"/>
</dbReference>
<dbReference type="AlphaFoldDB" id="H3GMR1"/>
<protein>
    <recommendedName>
        <fullName evidence="3">Protein kinase domain-containing protein</fullName>
    </recommendedName>
</protein>
<dbReference type="SMART" id="SM00220">
    <property type="entry name" value="S_TKc"/>
    <property type="match status" value="1"/>
</dbReference>
<dbReference type="VEuPathDB" id="FungiDB:KRP22_14465"/>
<evidence type="ECO:0000256" key="1">
    <source>
        <dbReference type="SAM" id="Phobius"/>
    </source>
</evidence>
<dbReference type="InterPro" id="IPR011009">
    <property type="entry name" value="Kinase-like_dom_sf"/>
</dbReference>
<evidence type="ECO:0000313" key="5">
    <source>
        <dbReference type="Proteomes" id="UP000005238"/>
    </source>
</evidence>
<dbReference type="GO" id="GO:0005524">
    <property type="term" value="F:ATP binding"/>
    <property type="evidence" value="ECO:0007669"/>
    <property type="project" value="InterPro"/>
</dbReference>
<keyword evidence="5" id="KW-1185">Reference proteome</keyword>
<dbReference type="SUPFAM" id="SSF56112">
    <property type="entry name" value="Protein kinase-like (PK-like)"/>
    <property type="match status" value="1"/>
</dbReference>
<reference evidence="5" key="1">
    <citation type="journal article" date="2006" name="Science">
        <title>Phytophthora genome sequences uncover evolutionary origins and mechanisms of pathogenesis.</title>
        <authorList>
            <person name="Tyler B.M."/>
            <person name="Tripathy S."/>
            <person name="Zhang X."/>
            <person name="Dehal P."/>
            <person name="Jiang R.H."/>
            <person name="Aerts A."/>
            <person name="Arredondo F.D."/>
            <person name="Baxter L."/>
            <person name="Bensasson D."/>
            <person name="Beynon J.L."/>
            <person name="Chapman J."/>
            <person name="Damasceno C.M."/>
            <person name="Dorrance A.E."/>
            <person name="Dou D."/>
            <person name="Dickerman A.W."/>
            <person name="Dubchak I.L."/>
            <person name="Garbelotto M."/>
            <person name="Gijzen M."/>
            <person name="Gordon S.G."/>
            <person name="Govers F."/>
            <person name="Grunwald N.J."/>
            <person name="Huang W."/>
            <person name="Ivors K.L."/>
            <person name="Jones R.W."/>
            <person name="Kamoun S."/>
            <person name="Krampis K."/>
            <person name="Lamour K.H."/>
            <person name="Lee M.K."/>
            <person name="McDonald W.H."/>
            <person name="Medina M."/>
            <person name="Meijer H.J."/>
            <person name="Nordberg E.K."/>
            <person name="Maclean D.J."/>
            <person name="Ospina-Giraldo M.D."/>
            <person name="Morris P.F."/>
            <person name="Phuntumart V."/>
            <person name="Putnam N.H."/>
            <person name="Rash S."/>
            <person name="Rose J.K."/>
            <person name="Sakihama Y."/>
            <person name="Salamov A.A."/>
            <person name="Savidor A."/>
            <person name="Scheuring C.F."/>
            <person name="Smith B.M."/>
            <person name="Sobral B.W."/>
            <person name="Terry A."/>
            <person name="Torto-Alalibo T.A."/>
            <person name="Win J."/>
            <person name="Xu Z."/>
            <person name="Zhang H."/>
            <person name="Grigoriev I.V."/>
            <person name="Rokhsar D.S."/>
            <person name="Boore J.L."/>
        </authorList>
    </citation>
    <scope>NUCLEOTIDE SEQUENCE [LARGE SCALE GENOMIC DNA]</scope>
    <source>
        <strain evidence="5">Pr102</strain>
    </source>
</reference>
<dbReference type="VEuPathDB" id="FungiDB:KRP23_8160"/>
<feature type="chain" id="PRO_5003587586" description="Protein kinase domain-containing protein" evidence="2">
    <location>
        <begin position="20"/>
        <end position="542"/>
    </location>
</feature>
<dbReference type="EnsemblProtists" id="Phyra77816">
    <property type="protein sequence ID" value="Phyra77816"/>
    <property type="gene ID" value="Phyra77816"/>
</dbReference>
<evidence type="ECO:0000313" key="4">
    <source>
        <dbReference type="EnsemblProtists" id="Phyra77816"/>
    </source>
</evidence>
<dbReference type="STRING" id="164328.H3GMR1"/>
<keyword evidence="2" id="KW-0732">Signal</keyword>
<feature type="domain" description="Protein kinase" evidence="3">
    <location>
        <begin position="266"/>
        <end position="538"/>
    </location>
</feature>
<dbReference type="VEuPathDB" id="FungiDB:KRP22_12721"/>
<keyword evidence="1" id="KW-0472">Membrane</keyword>
<feature type="signal peptide" evidence="2">
    <location>
        <begin position="1"/>
        <end position="19"/>
    </location>
</feature>
<dbReference type="InterPro" id="IPR051681">
    <property type="entry name" value="Ser/Thr_Kinases-Pseudokinases"/>
</dbReference>
<organism evidence="4 5">
    <name type="scientific">Phytophthora ramorum</name>
    <name type="common">Sudden oak death agent</name>
    <dbReference type="NCBI Taxonomy" id="164328"/>
    <lineage>
        <taxon>Eukaryota</taxon>
        <taxon>Sar</taxon>
        <taxon>Stramenopiles</taxon>
        <taxon>Oomycota</taxon>
        <taxon>Peronosporomycetes</taxon>
        <taxon>Peronosporales</taxon>
        <taxon>Peronosporaceae</taxon>
        <taxon>Phytophthora</taxon>
    </lineage>
</organism>
<dbReference type="GO" id="GO:0007165">
    <property type="term" value="P:signal transduction"/>
    <property type="evidence" value="ECO:0000318"/>
    <property type="project" value="GO_Central"/>
</dbReference>
<proteinExistence type="predicted"/>
<dbReference type="PROSITE" id="PS50011">
    <property type="entry name" value="PROTEIN_KINASE_DOM"/>
    <property type="match status" value="1"/>
</dbReference>
<dbReference type="InParanoid" id="H3GMR1"/>
<feature type="transmembrane region" description="Helical" evidence="1">
    <location>
        <begin position="194"/>
        <end position="217"/>
    </location>
</feature>
<evidence type="ECO:0000259" key="3">
    <source>
        <dbReference type="PROSITE" id="PS50011"/>
    </source>
</evidence>
<dbReference type="Proteomes" id="UP000005238">
    <property type="component" value="Unassembled WGS sequence"/>
</dbReference>
<dbReference type="PANTHER" id="PTHR44329:SF214">
    <property type="entry name" value="PROTEIN KINASE DOMAIN-CONTAINING PROTEIN"/>
    <property type="match status" value="1"/>
</dbReference>
<dbReference type="GO" id="GO:0004674">
    <property type="term" value="F:protein serine/threonine kinase activity"/>
    <property type="evidence" value="ECO:0000318"/>
    <property type="project" value="GO_Central"/>
</dbReference>
<dbReference type="OMA" id="CADYNAD"/>
<dbReference type="InterPro" id="IPR008271">
    <property type="entry name" value="Ser/Thr_kinase_AS"/>
</dbReference>
<sequence length="542" mass="59359">MSRRALLLLPVVVWTAVEATTYSIGTSYAGTDCSGTPYSVSAYAMEEGDECVEEVCADYNADPSEVTAEMVSYECSTSDYISAMREKFGASPYIIQVVYKDNGCVTLDEAFGYPAIGNCEGSFYNNESTYVIGKLDDNGSASLRFFDTAECLTDSQLASFSMTRKTLDSHSCDSDNYKWYTSKDGESSALSTGAIIGIVCGCVAVVLVVIVLVLLYLRRYKKNLHKTWTGTLATGGTAALEAAGHSQNGLWNDEVIIAKRVRRSEIKVKKLISRGAYGEVYHGVFNGKPVAVKMLIPATRMSLQHVNEFFAEAKMTASMDHPHVVSFVAVAWDSLSDLCVVLEFMDGGDLRSLLDKHIASKRQVGFDRQKATVALHVCHALAYLHSLAPPVIHRDLKSRNILLSRTMEAKVTDFGISRERPDQTMTAGVGTSLWMAPEVMMGEKYDVKADMFSFGVVLSELDVHTLPYAQAKQRSLDTVGRQLTDAALLQKIMTGTARVEFSEMSLRSIVELGYACVAVEPSARPSAAEALYRLQLTLSQEL</sequence>
<keyword evidence="1" id="KW-1133">Transmembrane helix</keyword>